<dbReference type="InterPro" id="IPR031468">
    <property type="entry name" value="SMP_LBD"/>
</dbReference>
<evidence type="ECO:0000256" key="9">
    <source>
        <dbReference type="SAM" id="MobiDB-lite"/>
    </source>
</evidence>
<dbReference type="GO" id="GO:0008289">
    <property type="term" value="F:lipid binding"/>
    <property type="evidence" value="ECO:0007669"/>
    <property type="project" value="UniProtKB-KW"/>
</dbReference>
<dbReference type="OrthoDB" id="26740at2759"/>
<evidence type="ECO:0000256" key="6">
    <source>
        <dbReference type="ARBA" id="ARBA00023055"/>
    </source>
</evidence>
<reference evidence="12" key="2">
    <citation type="submission" date="2022-10" db="EMBL/GenBank/DDBJ databases">
        <authorList>
            <consortium name="ENA_rothamsted_submissions"/>
            <consortium name="culmorum"/>
            <person name="King R."/>
        </authorList>
    </citation>
    <scope>NUCLEOTIDE SEQUENCE</scope>
</reference>
<feature type="transmembrane region" description="Helical" evidence="10">
    <location>
        <begin position="339"/>
        <end position="355"/>
    </location>
</feature>
<dbReference type="CDD" id="cd21675">
    <property type="entry name" value="SMP_TEX2"/>
    <property type="match status" value="1"/>
</dbReference>
<comment type="subcellular location">
    <subcellularLocation>
        <location evidence="1">Endoplasmic reticulum membrane</location>
    </subcellularLocation>
</comment>
<feature type="region of interest" description="Disordered" evidence="9">
    <location>
        <begin position="703"/>
        <end position="724"/>
    </location>
</feature>
<sequence>MSREKNQNKVTLGMLKGKSITTSVPSISIKFHANAEQIEELYASEEETNKSEDKSEKSPAAPSVPFTIGEPDSSPLKYLNRLSKRSTSVDVSSAHPSDASPPSDPWKFFSDIKGKITKSVEEKLTEIKARSQEEGSPHHKSKLDLKTIRDSKENSSVSDSEDLSESSISKTCGIISTTEGVEMSSDEDTSSLEKDKNNEKASSGVRHRFRFFKKHHQEEGTVKVNDLSKLYNINTESAEQALPEDSEGVESAVDALEETDQKSDTPTIKVASLEVLKSVCQKIDNLEIGDNNVVDIREVSGMELKEKFFDCNEDTVKTVFAPTGFVDLRPKKICPPTNYLPFLILGVSVVVYFIIYRYSPYSAGMAAGIILSYTIFVAYTKLHQKSEMNKVTELTNDVESSNYFEIQAVKEYQPLQKYEGWVNEYPDIYSPETYHIFQTQSVFLRLQGNLLRISHSKNKVSRRAMFNEPEIKASFTRHRIYNLIGAKISLLPEGLARKRFWSKKYPICITLSSEQMSFDPEILSNLDLEVQKHMEKDKAVSPSEKDKSCRGFKKFRKNKEYPVLAQRFSKLTEDEEFDLDSDSRASTPSVEISDVADFPTLEDENLLDSKDDVNGSANHSLLLSPSEDTGKNPLKIYLFGRTDREKEDWFRRLCTGTHKSATIVSTDSSNPDLRDAVSDTLSEAAQTELQYLKYMSIFKTSKHKQSRLPKDSDPDQHEKPEEGDSRNLDSLLWLNSLIGRILFDCVRDANFIGKVKDRIERKLSTIKLPYFIEEIHIPELSLDEAPSSAIEKIGQPQVDDRGLWIDLAVNYRGTMVLTLQTKLNLMRLKNPQAYEKSGCEPKSAIYNSDVDDSAESSSDEEGSQEIPNVPQDVTAGSANSGGKKFIKMVDRLAESKFFQAATENRYIKKAMEGVSNTHLRLTVEVKAVVGTLVVNIPPPPSDRVWLGFRPVPELSLSAKPVVGERNINYNMVTSWIEKKLGQEFQKIMVIPNMEDFVIPVMNPKLPD</sequence>
<evidence type="ECO:0000259" key="11">
    <source>
        <dbReference type="PROSITE" id="PS51847"/>
    </source>
</evidence>
<dbReference type="Proteomes" id="UP001153737">
    <property type="component" value="Chromosome 8"/>
</dbReference>
<feature type="compositionally biased region" description="Low complexity" evidence="9">
    <location>
        <begin position="88"/>
        <end position="101"/>
    </location>
</feature>
<dbReference type="PANTHER" id="PTHR13466">
    <property type="entry name" value="TEX2 PROTEIN-RELATED"/>
    <property type="match status" value="1"/>
</dbReference>
<feature type="compositionally biased region" description="Basic and acidic residues" evidence="9">
    <location>
        <begin position="47"/>
        <end position="57"/>
    </location>
</feature>
<evidence type="ECO:0000256" key="5">
    <source>
        <dbReference type="ARBA" id="ARBA00022989"/>
    </source>
</evidence>
<dbReference type="GO" id="GO:0006869">
    <property type="term" value="P:lipid transport"/>
    <property type="evidence" value="ECO:0007669"/>
    <property type="project" value="UniProtKB-KW"/>
</dbReference>
<evidence type="ECO:0000256" key="10">
    <source>
        <dbReference type="SAM" id="Phobius"/>
    </source>
</evidence>
<dbReference type="EMBL" id="OU896714">
    <property type="protein sequence ID" value="CAG9824129.1"/>
    <property type="molecule type" value="Genomic_DNA"/>
</dbReference>
<evidence type="ECO:0000256" key="7">
    <source>
        <dbReference type="ARBA" id="ARBA00023121"/>
    </source>
</evidence>
<reference evidence="12" key="1">
    <citation type="submission" date="2022-01" db="EMBL/GenBank/DDBJ databases">
        <authorList>
            <person name="King R."/>
        </authorList>
    </citation>
    <scope>NUCLEOTIDE SEQUENCE</scope>
</reference>
<organism evidence="12 13">
    <name type="scientific">Phaedon cochleariae</name>
    <name type="common">Mustard beetle</name>
    <dbReference type="NCBI Taxonomy" id="80249"/>
    <lineage>
        <taxon>Eukaryota</taxon>
        <taxon>Metazoa</taxon>
        <taxon>Ecdysozoa</taxon>
        <taxon>Arthropoda</taxon>
        <taxon>Hexapoda</taxon>
        <taxon>Insecta</taxon>
        <taxon>Pterygota</taxon>
        <taxon>Neoptera</taxon>
        <taxon>Endopterygota</taxon>
        <taxon>Coleoptera</taxon>
        <taxon>Polyphaga</taxon>
        <taxon>Cucujiformia</taxon>
        <taxon>Chrysomeloidea</taxon>
        <taxon>Chrysomelidae</taxon>
        <taxon>Chrysomelinae</taxon>
        <taxon>Chrysomelini</taxon>
        <taxon>Phaedon</taxon>
    </lineage>
</organism>
<evidence type="ECO:0000256" key="2">
    <source>
        <dbReference type="ARBA" id="ARBA00022448"/>
    </source>
</evidence>
<dbReference type="GO" id="GO:0005789">
    <property type="term" value="C:endoplasmic reticulum membrane"/>
    <property type="evidence" value="ECO:0007669"/>
    <property type="project" value="UniProtKB-SubCell"/>
</dbReference>
<feature type="region of interest" description="Disordered" evidence="9">
    <location>
        <begin position="40"/>
        <end position="108"/>
    </location>
</feature>
<keyword evidence="7" id="KW-0446">Lipid-binding</keyword>
<evidence type="ECO:0000313" key="12">
    <source>
        <dbReference type="EMBL" id="CAG9824129.1"/>
    </source>
</evidence>
<feature type="compositionally biased region" description="Basic and acidic residues" evidence="9">
    <location>
        <begin position="708"/>
        <end position="724"/>
    </location>
</feature>
<accession>A0A9N9SN18</accession>
<evidence type="ECO:0000313" key="13">
    <source>
        <dbReference type="Proteomes" id="UP001153737"/>
    </source>
</evidence>
<feature type="transmembrane region" description="Helical" evidence="10">
    <location>
        <begin position="361"/>
        <end position="380"/>
    </location>
</feature>
<proteinExistence type="predicted"/>
<keyword evidence="5 10" id="KW-1133">Transmembrane helix</keyword>
<evidence type="ECO:0000256" key="3">
    <source>
        <dbReference type="ARBA" id="ARBA00022692"/>
    </source>
</evidence>
<evidence type="ECO:0000256" key="4">
    <source>
        <dbReference type="ARBA" id="ARBA00022824"/>
    </source>
</evidence>
<name>A0A9N9SN18_PHACE</name>
<dbReference type="PROSITE" id="PS51847">
    <property type="entry name" value="SMP"/>
    <property type="match status" value="1"/>
</dbReference>
<keyword evidence="3 10" id="KW-0812">Transmembrane</keyword>
<keyword evidence="4" id="KW-0256">Endoplasmic reticulum</keyword>
<feature type="region of interest" description="Disordered" evidence="9">
    <location>
        <begin position="123"/>
        <end position="201"/>
    </location>
</feature>
<keyword evidence="8 10" id="KW-0472">Membrane</keyword>
<keyword evidence="13" id="KW-1185">Reference proteome</keyword>
<evidence type="ECO:0000256" key="1">
    <source>
        <dbReference type="ARBA" id="ARBA00004586"/>
    </source>
</evidence>
<feature type="compositionally biased region" description="Acidic residues" evidence="9">
    <location>
        <begin position="849"/>
        <end position="863"/>
    </location>
</feature>
<keyword evidence="6" id="KW-0445">Lipid transport</keyword>
<evidence type="ECO:0000256" key="8">
    <source>
        <dbReference type="ARBA" id="ARBA00023136"/>
    </source>
</evidence>
<dbReference type="AlphaFoldDB" id="A0A9N9SN18"/>
<protein>
    <recommendedName>
        <fullName evidence="11">SMP-LTD domain-containing protein</fullName>
    </recommendedName>
</protein>
<dbReference type="PANTHER" id="PTHR13466:SF0">
    <property type="entry name" value="SMP-LTD DOMAIN-CONTAINING PROTEIN"/>
    <property type="match status" value="1"/>
</dbReference>
<gene>
    <name evidence="12" type="ORF">PHAECO_LOCUS11522</name>
</gene>
<feature type="domain" description="SMP-LTD" evidence="11">
    <location>
        <begin position="724"/>
        <end position="999"/>
    </location>
</feature>
<feature type="compositionally biased region" description="Basic and acidic residues" evidence="9">
    <location>
        <begin position="123"/>
        <end position="153"/>
    </location>
</feature>
<feature type="region of interest" description="Disordered" evidence="9">
    <location>
        <begin position="840"/>
        <end position="877"/>
    </location>
</feature>
<keyword evidence="2" id="KW-0813">Transport</keyword>